<organism evidence="2 3">
    <name type="scientific">Microbacterium capsulatum</name>
    <dbReference type="NCBI Taxonomy" id="3041921"/>
    <lineage>
        <taxon>Bacteria</taxon>
        <taxon>Bacillati</taxon>
        <taxon>Actinomycetota</taxon>
        <taxon>Actinomycetes</taxon>
        <taxon>Micrococcales</taxon>
        <taxon>Microbacteriaceae</taxon>
        <taxon>Microbacterium</taxon>
    </lineage>
</organism>
<dbReference type="SMART" id="SM00530">
    <property type="entry name" value="HTH_XRE"/>
    <property type="match status" value="1"/>
</dbReference>
<evidence type="ECO:0000313" key="3">
    <source>
        <dbReference type="Proteomes" id="UP001230289"/>
    </source>
</evidence>
<dbReference type="PROSITE" id="PS50943">
    <property type="entry name" value="HTH_CROC1"/>
    <property type="match status" value="1"/>
</dbReference>
<gene>
    <name evidence="2" type="ORF">RBR11_12585</name>
</gene>
<accession>A0ABU0XHY8</accession>
<dbReference type="InterPro" id="IPR010982">
    <property type="entry name" value="Lambda_DNA-bd_dom_sf"/>
</dbReference>
<reference evidence="2 3" key="1">
    <citation type="submission" date="2023-08" db="EMBL/GenBank/DDBJ databases">
        <title>Microbacterium sp. nov., isolated from a waste landfill.</title>
        <authorList>
            <person name="Wen W."/>
        </authorList>
    </citation>
    <scope>NUCLEOTIDE SEQUENCE [LARGE SCALE GENOMIC DNA]</scope>
    <source>
        <strain evidence="2 3">ASV81</strain>
    </source>
</reference>
<dbReference type="CDD" id="cd00093">
    <property type="entry name" value="HTH_XRE"/>
    <property type="match status" value="1"/>
</dbReference>
<feature type="domain" description="HTH cro/C1-type" evidence="1">
    <location>
        <begin position="36"/>
        <end position="94"/>
    </location>
</feature>
<keyword evidence="3" id="KW-1185">Reference proteome</keyword>
<protein>
    <submittedName>
        <fullName evidence="2">Helix-turn-helix transcriptional regulator</fullName>
    </submittedName>
</protein>
<evidence type="ECO:0000313" key="2">
    <source>
        <dbReference type="EMBL" id="MDQ4214752.1"/>
    </source>
</evidence>
<dbReference type="Gene3D" id="1.10.260.40">
    <property type="entry name" value="lambda repressor-like DNA-binding domains"/>
    <property type="match status" value="1"/>
</dbReference>
<proteinExistence type="predicted"/>
<dbReference type="InterPro" id="IPR001387">
    <property type="entry name" value="Cro/C1-type_HTH"/>
</dbReference>
<dbReference type="Proteomes" id="UP001230289">
    <property type="component" value="Unassembled WGS sequence"/>
</dbReference>
<evidence type="ECO:0000259" key="1">
    <source>
        <dbReference type="PROSITE" id="PS50943"/>
    </source>
</evidence>
<dbReference type="EMBL" id="JAVFCB010000007">
    <property type="protein sequence ID" value="MDQ4214752.1"/>
    <property type="molecule type" value="Genomic_DNA"/>
</dbReference>
<sequence>MRKSNEAPGDAGMVPIRPSSDPWVLYARELGLRVGKARAASGLTQERAAHAAGITTFTYRKLEKGESNPGTPANPRLSTLVALAEVFDVSVASLLPEEKPGIAVGR</sequence>
<name>A0ABU0XHY8_9MICO</name>
<dbReference type="Pfam" id="PF01381">
    <property type="entry name" value="HTH_3"/>
    <property type="match status" value="1"/>
</dbReference>
<dbReference type="SUPFAM" id="SSF47413">
    <property type="entry name" value="lambda repressor-like DNA-binding domains"/>
    <property type="match status" value="1"/>
</dbReference>
<comment type="caution">
    <text evidence="2">The sequence shown here is derived from an EMBL/GenBank/DDBJ whole genome shotgun (WGS) entry which is preliminary data.</text>
</comment>